<gene>
    <name evidence="2" type="ORF">CSKR_111777</name>
</gene>
<dbReference type="OrthoDB" id="446168at2759"/>
<evidence type="ECO:0000256" key="1">
    <source>
        <dbReference type="SAM" id="MobiDB-lite"/>
    </source>
</evidence>
<feature type="compositionally biased region" description="Basic and acidic residues" evidence="1">
    <location>
        <begin position="275"/>
        <end position="284"/>
    </location>
</feature>
<evidence type="ECO:0000313" key="3">
    <source>
        <dbReference type="Proteomes" id="UP000286415"/>
    </source>
</evidence>
<sequence>MGCVSAIGDATELCLTRSRESVMTSAAEFAGNGFHASLPSHCLVTTGLFPPFAWLYEKDSSEKRLKWLERESTDRKVRGSNPASASRIPLSRFGQPGSILTLVLLSGGMAVRHRKGATAERLFIYIYYYSIIPWRLRSTAGRSECMAFRTDHHHYRQQSVYRLTTKTPLPSSISRSLQHYQPCSGGSCGLHPGRYRQYPDFSKSLSWLYPSQVDHLPVCATLNGARKTALLLSSGDSGSIERKSFSYLSVPNRHATRRKHEDWDTVRLPRPRQGKSKDRGRVRTTDLPVDKFAL</sequence>
<reference evidence="2 3" key="1">
    <citation type="journal article" date="2018" name="Biotechnol. Adv.">
        <title>Improved genomic resources and new bioinformatic workflow for the carcinogenic parasite Clonorchis sinensis: Biotechnological implications.</title>
        <authorList>
            <person name="Wang D."/>
            <person name="Korhonen P.K."/>
            <person name="Gasser R.B."/>
            <person name="Young N.D."/>
        </authorList>
    </citation>
    <scope>NUCLEOTIDE SEQUENCE [LARGE SCALE GENOMIC DNA]</scope>
    <source>
        <strain evidence="2">Cs-k2</strain>
    </source>
</reference>
<dbReference type="Proteomes" id="UP000286415">
    <property type="component" value="Unassembled WGS sequence"/>
</dbReference>
<comment type="caution">
    <text evidence="2">The sequence shown here is derived from an EMBL/GenBank/DDBJ whole genome shotgun (WGS) entry which is preliminary data.</text>
</comment>
<organism evidence="2 3">
    <name type="scientific">Clonorchis sinensis</name>
    <name type="common">Chinese liver fluke</name>
    <dbReference type="NCBI Taxonomy" id="79923"/>
    <lineage>
        <taxon>Eukaryota</taxon>
        <taxon>Metazoa</taxon>
        <taxon>Spiralia</taxon>
        <taxon>Lophotrochozoa</taxon>
        <taxon>Platyhelminthes</taxon>
        <taxon>Trematoda</taxon>
        <taxon>Digenea</taxon>
        <taxon>Opisthorchiida</taxon>
        <taxon>Opisthorchiata</taxon>
        <taxon>Opisthorchiidae</taxon>
        <taxon>Clonorchis</taxon>
    </lineage>
</organism>
<name>A0A419PGZ5_CLOSI</name>
<evidence type="ECO:0000313" key="2">
    <source>
        <dbReference type="EMBL" id="KAG5454228.1"/>
    </source>
</evidence>
<dbReference type="InParanoid" id="A0A419PGZ5"/>
<proteinExistence type="predicted"/>
<reference evidence="2 3" key="2">
    <citation type="journal article" date="2021" name="Genomics">
        <title>High-quality reference genome for Clonorchis sinensis.</title>
        <authorList>
            <person name="Young N.D."/>
            <person name="Stroehlein A.J."/>
            <person name="Kinkar L."/>
            <person name="Wang T."/>
            <person name="Sohn W.M."/>
            <person name="Chang B.C.H."/>
            <person name="Kaur P."/>
            <person name="Weisz D."/>
            <person name="Dudchenko O."/>
            <person name="Aiden E.L."/>
            <person name="Korhonen P.K."/>
            <person name="Gasser R.B."/>
        </authorList>
    </citation>
    <scope>NUCLEOTIDE SEQUENCE [LARGE SCALE GENOMIC DNA]</scope>
    <source>
        <strain evidence="2">Cs-k2</strain>
    </source>
</reference>
<accession>A0A419PGZ5</accession>
<protein>
    <submittedName>
        <fullName evidence="2">Uncharacterized protein</fullName>
    </submittedName>
</protein>
<feature type="region of interest" description="Disordered" evidence="1">
    <location>
        <begin position="256"/>
        <end position="294"/>
    </location>
</feature>
<dbReference type="EMBL" id="NIRI02000010">
    <property type="protein sequence ID" value="KAG5454228.1"/>
    <property type="molecule type" value="Genomic_DNA"/>
</dbReference>
<dbReference type="AlphaFoldDB" id="A0A419PGZ5"/>
<keyword evidence="3" id="KW-1185">Reference proteome</keyword>